<evidence type="ECO:0000313" key="7">
    <source>
        <dbReference type="EMBL" id="QIK70997.1"/>
    </source>
</evidence>
<dbReference type="GO" id="GO:0016987">
    <property type="term" value="F:sigma factor activity"/>
    <property type="evidence" value="ECO:0007669"/>
    <property type="project" value="UniProtKB-KW"/>
</dbReference>
<dbReference type="InterPro" id="IPR013324">
    <property type="entry name" value="RNA_pol_sigma_r3/r4-like"/>
</dbReference>
<dbReference type="NCBIfam" id="TIGR02937">
    <property type="entry name" value="sigma70-ECF"/>
    <property type="match status" value="1"/>
</dbReference>
<keyword evidence="8" id="KW-1185">Reference proteome</keyword>
<dbReference type="InterPro" id="IPR014284">
    <property type="entry name" value="RNA_pol_sigma-70_dom"/>
</dbReference>
<evidence type="ECO:0000313" key="8">
    <source>
        <dbReference type="Proteomes" id="UP000501058"/>
    </source>
</evidence>
<dbReference type="InterPro" id="IPR050239">
    <property type="entry name" value="Sigma-70_RNA_pol_init_factors"/>
</dbReference>
<dbReference type="InterPro" id="IPR013325">
    <property type="entry name" value="RNA_pol_sigma_r2"/>
</dbReference>
<organism evidence="7 8">
    <name type="scientific">Propioniciclava coleopterorum</name>
    <dbReference type="NCBI Taxonomy" id="2714937"/>
    <lineage>
        <taxon>Bacteria</taxon>
        <taxon>Bacillati</taxon>
        <taxon>Actinomycetota</taxon>
        <taxon>Actinomycetes</taxon>
        <taxon>Propionibacteriales</taxon>
        <taxon>Propionibacteriaceae</taxon>
        <taxon>Propioniciclava</taxon>
    </lineage>
</organism>
<evidence type="ECO:0000259" key="6">
    <source>
        <dbReference type="Pfam" id="PF04545"/>
    </source>
</evidence>
<dbReference type="SUPFAM" id="SSF88946">
    <property type="entry name" value="Sigma2 domain of RNA polymerase sigma factors"/>
    <property type="match status" value="1"/>
</dbReference>
<dbReference type="PRINTS" id="PR00046">
    <property type="entry name" value="SIGMA70FCT"/>
</dbReference>
<dbReference type="Pfam" id="PF04545">
    <property type="entry name" value="Sigma70_r4"/>
    <property type="match status" value="1"/>
</dbReference>
<keyword evidence="3" id="KW-0238">DNA-binding</keyword>
<dbReference type="SUPFAM" id="SSF88659">
    <property type="entry name" value="Sigma3 and sigma4 domains of RNA polymerase sigma factors"/>
    <property type="match status" value="1"/>
</dbReference>
<dbReference type="Pfam" id="PF04542">
    <property type="entry name" value="Sigma70_r2"/>
    <property type="match status" value="1"/>
</dbReference>
<feature type="domain" description="RNA polymerase sigma-70 region 4" evidence="6">
    <location>
        <begin position="218"/>
        <end position="269"/>
    </location>
</feature>
<evidence type="ECO:0000259" key="5">
    <source>
        <dbReference type="Pfam" id="PF04542"/>
    </source>
</evidence>
<keyword evidence="1" id="KW-0805">Transcription regulation</keyword>
<dbReference type="InterPro" id="IPR007630">
    <property type="entry name" value="RNA_pol_sigma70_r4"/>
</dbReference>
<feature type="domain" description="RNA polymerase sigma-70 region 2" evidence="5">
    <location>
        <begin position="66"/>
        <end position="128"/>
    </location>
</feature>
<dbReference type="InterPro" id="IPR007627">
    <property type="entry name" value="RNA_pol_sigma70_r2"/>
</dbReference>
<dbReference type="InterPro" id="IPR000943">
    <property type="entry name" value="RNA_pol_sigma70"/>
</dbReference>
<evidence type="ECO:0000256" key="4">
    <source>
        <dbReference type="ARBA" id="ARBA00023163"/>
    </source>
</evidence>
<dbReference type="GO" id="GO:0006352">
    <property type="term" value="P:DNA-templated transcription initiation"/>
    <property type="evidence" value="ECO:0007669"/>
    <property type="project" value="InterPro"/>
</dbReference>
<dbReference type="Gene3D" id="1.20.140.160">
    <property type="match status" value="1"/>
</dbReference>
<dbReference type="EMBL" id="CP049865">
    <property type="protein sequence ID" value="QIK70997.1"/>
    <property type="molecule type" value="Genomic_DNA"/>
</dbReference>
<evidence type="ECO:0000256" key="3">
    <source>
        <dbReference type="ARBA" id="ARBA00023125"/>
    </source>
</evidence>
<accession>A0A6G7Y311</accession>
<dbReference type="Proteomes" id="UP000501058">
    <property type="component" value="Chromosome"/>
</dbReference>
<dbReference type="PANTHER" id="PTHR30603">
    <property type="entry name" value="RNA POLYMERASE SIGMA FACTOR RPO"/>
    <property type="match status" value="1"/>
</dbReference>
<keyword evidence="4" id="KW-0804">Transcription</keyword>
<dbReference type="PANTHER" id="PTHR30603:SF47">
    <property type="entry name" value="RNA POLYMERASE SIGMA FACTOR SIGD, CHLOROPLASTIC"/>
    <property type="match status" value="1"/>
</dbReference>
<protein>
    <submittedName>
        <fullName evidence="7">Sigma-70 family RNA polymerase sigma factor</fullName>
    </submittedName>
</protein>
<dbReference type="KEGG" id="prv:G7070_00260"/>
<name>A0A6G7Y311_9ACTN</name>
<evidence type="ECO:0000256" key="1">
    <source>
        <dbReference type="ARBA" id="ARBA00023015"/>
    </source>
</evidence>
<dbReference type="GO" id="GO:0003677">
    <property type="term" value="F:DNA binding"/>
    <property type="evidence" value="ECO:0007669"/>
    <property type="project" value="UniProtKB-KW"/>
</dbReference>
<proteinExistence type="predicted"/>
<sequence>MTQRWTTPRRETTPLTKQQEAALAHRIEAGLAARAAARGELRTPGGATASELARIEDDGRAAFDELVARNLPLVGYVVNPIARMTGLDRDDLAQEGMVGLLEAARRFDPQRGGFASCALPWIRMRAWDEAVTAHGALGLPARRARRWRRAVAAQAELAEQLARTPTPDEVAVRAGESEGTVRTLLTFRPSCRLTDEHEQVLPAALPAPEGSLDLGGLLRGLAPVQRRILVLRHGLGEGEALTTVEIAERVQLSASTVRRYEQSALAILRAAANGPLAA</sequence>
<dbReference type="AlphaFoldDB" id="A0A6G7Y311"/>
<dbReference type="RefSeq" id="WP_166230815.1">
    <property type="nucleotide sequence ID" value="NZ_CP049865.1"/>
</dbReference>
<evidence type="ECO:0000256" key="2">
    <source>
        <dbReference type="ARBA" id="ARBA00023082"/>
    </source>
</evidence>
<keyword evidence="2" id="KW-0731">Sigma factor</keyword>
<reference evidence="7 8" key="1">
    <citation type="submission" date="2020-03" db="EMBL/GenBank/DDBJ databases">
        <title>Propioniciclava sp. nov., isolated from Hydrophilus acuminatus.</title>
        <authorList>
            <person name="Hyun D.-W."/>
            <person name="Bae J.-W."/>
        </authorList>
    </citation>
    <scope>NUCLEOTIDE SEQUENCE [LARGE SCALE GENOMIC DNA]</scope>
    <source>
        <strain evidence="7 8">HDW11</strain>
    </source>
</reference>
<dbReference type="Gene3D" id="1.20.120.1810">
    <property type="match status" value="1"/>
</dbReference>
<gene>
    <name evidence="7" type="ORF">G7070_00260</name>
</gene>